<keyword evidence="5" id="KW-1185">Reference proteome</keyword>
<dbReference type="PANTHER" id="PTHR48004">
    <property type="entry name" value="OS01G0149700 PROTEIN"/>
    <property type="match status" value="1"/>
</dbReference>
<dbReference type="PANTHER" id="PTHR48004:SF56">
    <property type="entry name" value="LRR RECEPTOR-LIKE SERINE_THREONINE-PROTEIN KINASE GSO1"/>
    <property type="match status" value="1"/>
</dbReference>
<protein>
    <recommendedName>
        <fullName evidence="3">Disease resistance R13L4/SHOC-2-like LRR domain-containing protein</fullName>
    </recommendedName>
</protein>
<proteinExistence type="predicted"/>
<evidence type="ECO:0000256" key="2">
    <source>
        <dbReference type="SAM" id="SignalP"/>
    </source>
</evidence>
<dbReference type="InterPro" id="IPR001611">
    <property type="entry name" value="Leu-rich_rpt"/>
</dbReference>
<dbReference type="eggNOG" id="KOG0619">
    <property type="taxonomic scope" value="Eukaryota"/>
</dbReference>
<dbReference type="AlphaFoldDB" id="A0A0D2VE47"/>
<feature type="domain" description="Disease resistance R13L4/SHOC-2-like LRR" evidence="3">
    <location>
        <begin position="198"/>
        <end position="390"/>
    </location>
</feature>
<evidence type="ECO:0000313" key="4">
    <source>
        <dbReference type="EMBL" id="KJB68155.1"/>
    </source>
</evidence>
<sequence>MESIGLTMVLIVLSLGAGLCDGCLEEERLALFQLKPFFHFIDHRVQYLNYDDSVEERESSSDCCEWERVVCNPTSGRVTHLSLDVPYVETSYDLVDIVEYNYMGSQEENYWYLNASLFLPFEELQNLSLRGNSVVGCIANQGFERFLSRLNKLQILDLSENYFNNSILASLSGLSSLNSLNLANNKFTGSNSTYGIKILSKLNNLETLDLSFNNLGNNILQQLNDFTSLKSLRLQNCGLKGIVDMLEKVRMKLNKLEVLDLSRNDFSNNIFSSLTAFSNLKSLDLSANNLKGPIYAKDLNALSNLEELTLSRNEVNEFTPLQGLRLMKLKAVDLSGNFFNNSILSSLATLSNLKTLRIENSNFKGLLDVKELYDLSNLEELYLACDIGIAKIKGFTNKSC</sequence>
<dbReference type="InterPro" id="IPR052941">
    <property type="entry name" value="StomDev_PlantInt_Reg"/>
</dbReference>
<keyword evidence="1" id="KW-0677">Repeat</keyword>
<accession>A0A0D2VE47</accession>
<dbReference type="PROSITE" id="PS51450">
    <property type="entry name" value="LRR"/>
    <property type="match status" value="1"/>
</dbReference>
<evidence type="ECO:0000313" key="5">
    <source>
        <dbReference type="Proteomes" id="UP000032304"/>
    </source>
</evidence>
<dbReference type="Pfam" id="PF23598">
    <property type="entry name" value="LRR_14"/>
    <property type="match status" value="1"/>
</dbReference>
<keyword evidence="2" id="KW-0732">Signal</keyword>
<organism evidence="4 5">
    <name type="scientific">Gossypium raimondii</name>
    <name type="common">Peruvian cotton</name>
    <name type="synonym">Gossypium klotzschianum subsp. raimondii</name>
    <dbReference type="NCBI Taxonomy" id="29730"/>
    <lineage>
        <taxon>Eukaryota</taxon>
        <taxon>Viridiplantae</taxon>
        <taxon>Streptophyta</taxon>
        <taxon>Embryophyta</taxon>
        <taxon>Tracheophyta</taxon>
        <taxon>Spermatophyta</taxon>
        <taxon>Magnoliopsida</taxon>
        <taxon>eudicotyledons</taxon>
        <taxon>Gunneridae</taxon>
        <taxon>Pentapetalae</taxon>
        <taxon>rosids</taxon>
        <taxon>malvids</taxon>
        <taxon>Malvales</taxon>
        <taxon>Malvaceae</taxon>
        <taxon>Malvoideae</taxon>
        <taxon>Gossypium</taxon>
    </lineage>
</organism>
<feature type="chain" id="PRO_5002253510" description="Disease resistance R13L4/SHOC-2-like LRR domain-containing protein" evidence="2">
    <location>
        <begin position="23"/>
        <end position="400"/>
    </location>
</feature>
<dbReference type="Proteomes" id="UP000032304">
    <property type="component" value="Chromosome 10"/>
</dbReference>
<dbReference type="Gene3D" id="3.80.10.10">
    <property type="entry name" value="Ribonuclease Inhibitor"/>
    <property type="match status" value="3"/>
</dbReference>
<dbReference type="OMA" id="PYVETSY"/>
<evidence type="ECO:0000259" key="3">
    <source>
        <dbReference type="Pfam" id="PF23598"/>
    </source>
</evidence>
<gene>
    <name evidence="4" type="ORF">B456_010G228900</name>
</gene>
<dbReference type="STRING" id="29730.A0A0D2VE47"/>
<dbReference type="Gramene" id="KJB68155">
    <property type="protein sequence ID" value="KJB68155"/>
    <property type="gene ID" value="B456_010G228900"/>
</dbReference>
<dbReference type="SUPFAM" id="SSF52058">
    <property type="entry name" value="L domain-like"/>
    <property type="match status" value="1"/>
</dbReference>
<dbReference type="Pfam" id="PF00560">
    <property type="entry name" value="LRR_1"/>
    <property type="match status" value="1"/>
</dbReference>
<dbReference type="InterPro" id="IPR055414">
    <property type="entry name" value="LRR_R13L4/SHOC2-like"/>
</dbReference>
<reference evidence="4 5" key="1">
    <citation type="journal article" date="2012" name="Nature">
        <title>Repeated polyploidization of Gossypium genomes and the evolution of spinnable cotton fibres.</title>
        <authorList>
            <person name="Paterson A.H."/>
            <person name="Wendel J.F."/>
            <person name="Gundlach H."/>
            <person name="Guo H."/>
            <person name="Jenkins J."/>
            <person name="Jin D."/>
            <person name="Llewellyn D."/>
            <person name="Showmaker K.C."/>
            <person name="Shu S."/>
            <person name="Udall J."/>
            <person name="Yoo M.J."/>
            <person name="Byers R."/>
            <person name="Chen W."/>
            <person name="Doron-Faigenboim A."/>
            <person name="Duke M.V."/>
            <person name="Gong L."/>
            <person name="Grimwood J."/>
            <person name="Grover C."/>
            <person name="Grupp K."/>
            <person name="Hu G."/>
            <person name="Lee T.H."/>
            <person name="Li J."/>
            <person name="Lin L."/>
            <person name="Liu T."/>
            <person name="Marler B.S."/>
            <person name="Page J.T."/>
            <person name="Roberts A.W."/>
            <person name="Romanel E."/>
            <person name="Sanders W.S."/>
            <person name="Szadkowski E."/>
            <person name="Tan X."/>
            <person name="Tang H."/>
            <person name="Xu C."/>
            <person name="Wang J."/>
            <person name="Wang Z."/>
            <person name="Zhang D."/>
            <person name="Zhang L."/>
            <person name="Ashrafi H."/>
            <person name="Bedon F."/>
            <person name="Bowers J.E."/>
            <person name="Brubaker C.L."/>
            <person name="Chee P.W."/>
            <person name="Das S."/>
            <person name="Gingle A.R."/>
            <person name="Haigler C.H."/>
            <person name="Harker D."/>
            <person name="Hoffmann L.V."/>
            <person name="Hovav R."/>
            <person name="Jones D.C."/>
            <person name="Lemke C."/>
            <person name="Mansoor S."/>
            <person name="ur Rahman M."/>
            <person name="Rainville L.N."/>
            <person name="Rambani A."/>
            <person name="Reddy U.K."/>
            <person name="Rong J.K."/>
            <person name="Saranga Y."/>
            <person name="Scheffler B.E."/>
            <person name="Scheffler J.A."/>
            <person name="Stelly D.M."/>
            <person name="Triplett B.A."/>
            <person name="Van Deynze A."/>
            <person name="Vaslin M.F."/>
            <person name="Waghmare V.N."/>
            <person name="Walford S.A."/>
            <person name="Wright R.J."/>
            <person name="Zaki E.A."/>
            <person name="Zhang T."/>
            <person name="Dennis E.S."/>
            <person name="Mayer K.F."/>
            <person name="Peterson D.G."/>
            <person name="Rokhsar D.S."/>
            <person name="Wang X."/>
            <person name="Schmutz J."/>
        </authorList>
    </citation>
    <scope>NUCLEOTIDE SEQUENCE [LARGE SCALE GENOMIC DNA]</scope>
</reference>
<dbReference type="EMBL" id="CM001749">
    <property type="protein sequence ID" value="KJB68155.1"/>
    <property type="molecule type" value="Genomic_DNA"/>
</dbReference>
<evidence type="ECO:0000256" key="1">
    <source>
        <dbReference type="ARBA" id="ARBA00022737"/>
    </source>
</evidence>
<name>A0A0D2VE47_GOSRA</name>
<dbReference type="InterPro" id="IPR032675">
    <property type="entry name" value="LRR_dom_sf"/>
</dbReference>
<feature type="signal peptide" evidence="2">
    <location>
        <begin position="1"/>
        <end position="22"/>
    </location>
</feature>